<evidence type="ECO:0008006" key="5">
    <source>
        <dbReference type="Google" id="ProtNLM"/>
    </source>
</evidence>
<dbReference type="Proteomes" id="UP000198706">
    <property type="component" value="Unassembled WGS sequence"/>
</dbReference>
<feature type="chain" id="PRO_5011597734" description="DUF3999 domain-containing protein" evidence="2">
    <location>
        <begin position="21"/>
        <end position="457"/>
    </location>
</feature>
<gene>
    <name evidence="3" type="ORF">SAMN05216186_101210</name>
</gene>
<proteinExistence type="predicted"/>
<evidence type="ECO:0000313" key="4">
    <source>
        <dbReference type="Proteomes" id="UP000198706"/>
    </source>
</evidence>
<feature type="signal peptide" evidence="2">
    <location>
        <begin position="1"/>
        <end position="20"/>
    </location>
</feature>
<keyword evidence="1" id="KW-0472">Membrane</keyword>
<name>A0A1G8T1I7_9PSED</name>
<keyword evidence="1" id="KW-0812">Transmembrane</keyword>
<reference evidence="3 4" key="1">
    <citation type="submission" date="2016-10" db="EMBL/GenBank/DDBJ databases">
        <authorList>
            <person name="de Groot N.N."/>
        </authorList>
    </citation>
    <scope>NUCLEOTIDE SEQUENCE [LARGE SCALE GENOMIC DNA]</scope>
    <source>
        <strain evidence="3 4">JCM 21544</strain>
    </source>
</reference>
<feature type="transmembrane region" description="Helical" evidence="1">
    <location>
        <begin position="427"/>
        <end position="448"/>
    </location>
</feature>
<sequence length="457" mass="49999">MSRLSSLFRLLPALLASVLAAPLALSGQESPDGFATRVPLELSGEGPWYRLELPLALHLTARHADLRDLRVFNGEGEPLAYALTLGSTQPSETHTETPVKWFPLYSPASAPDSPHIRVQRGTGGTLVEVTEGQAADAGEVLRGWVLDASALKQPLQKLILDWSADREGFQRFTIEASDDLQQWRSWGDGQIARLSFADERIDQREMALPGLRARYLRLLWESPQQAPALTQALVVSSTRVPAPIAWSGDLPPRRAGNGEFYWELPVALPLERLRIELPQANTLAPVTVQGRRDDRQQWFWLARGLLYRLPENGSEVRQETLELPGTPVHQLKLQVDERGGGLGSATPRLQVGVRTTQVVFLVRGTPPYTLALGNATAKAANLPLATLIPGYDDERLARLGVATPTGEAVTATVKQDQPEAGTDWKRIGLWAVLVAGVGLLVLMALSVLRSPATPRQE</sequence>
<keyword evidence="2" id="KW-0732">Signal</keyword>
<evidence type="ECO:0000256" key="1">
    <source>
        <dbReference type="SAM" id="Phobius"/>
    </source>
</evidence>
<protein>
    <recommendedName>
        <fullName evidence="5">DUF3999 domain-containing protein</fullName>
    </recommendedName>
</protein>
<keyword evidence="4" id="KW-1185">Reference proteome</keyword>
<evidence type="ECO:0000313" key="3">
    <source>
        <dbReference type="EMBL" id="SDJ34600.1"/>
    </source>
</evidence>
<keyword evidence="1" id="KW-1133">Transmembrane helix</keyword>
<dbReference type="InterPro" id="IPR025060">
    <property type="entry name" value="DUF3999"/>
</dbReference>
<dbReference type="Pfam" id="PF13163">
    <property type="entry name" value="DUF3999"/>
    <property type="match status" value="1"/>
</dbReference>
<organism evidence="3 4">
    <name type="scientific">Pseudomonas indica</name>
    <dbReference type="NCBI Taxonomy" id="137658"/>
    <lineage>
        <taxon>Bacteria</taxon>
        <taxon>Pseudomonadati</taxon>
        <taxon>Pseudomonadota</taxon>
        <taxon>Gammaproteobacteria</taxon>
        <taxon>Pseudomonadales</taxon>
        <taxon>Pseudomonadaceae</taxon>
        <taxon>Pseudomonas</taxon>
    </lineage>
</organism>
<accession>A0A1G8T1I7</accession>
<dbReference type="RefSeq" id="WP_084333017.1">
    <property type="nucleotide sequence ID" value="NZ_FNFD01000001.1"/>
</dbReference>
<dbReference type="AlphaFoldDB" id="A0A1G8T1I7"/>
<dbReference type="EMBL" id="FNFD01000001">
    <property type="protein sequence ID" value="SDJ34600.1"/>
    <property type="molecule type" value="Genomic_DNA"/>
</dbReference>
<evidence type="ECO:0000256" key="2">
    <source>
        <dbReference type="SAM" id="SignalP"/>
    </source>
</evidence>
<dbReference type="STRING" id="137658.SAMN05216186_101210"/>